<feature type="region of interest" description="Disordered" evidence="1">
    <location>
        <begin position="1"/>
        <end position="39"/>
    </location>
</feature>
<comment type="caution">
    <text evidence="2">The sequence shown here is derived from an EMBL/GenBank/DDBJ whole genome shotgun (WGS) entry which is preliminary data.</text>
</comment>
<accession>A0A4Y9ZS05</accession>
<evidence type="ECO:0000256" key="1">
    <source>
        <dbReference type="SAM" id="MobiDB-lite"/>
    </source>
</evidence>
<reference evidence="2 3" key="1">
    <citation type="submission" date="2019-02" db="EMBL/GenBank/DDBJ databases">
        <title>Genome sequencing of the rare red list fungi Hericium alpestre (H. flagellum).</title>
        <authorList>
            <person name="Buettner E."/>
            <person name="Kellner H."/>
        </authorList>
    </citation>
    <scope>NUCLEOTIDE SEQUENCE [LARGE SCALE GENOMIC DNA]</scope>
    <source>
        <strain evidence="2 3">DSM 108284</strain>
    </source>
</reference>
<dbReference type="EMBL" id="SFCI01000859">
    <property type="protein sequence ID" value="TFY77646.1"/>
    <property type="molecule type" value="Genomic_DNA"/>
</dbReference>
<feature type="compositionally biased region" description="Low complexity" evidence="1">
    <location>
        <begin position="1"/>
        <end position="14"/>
    </location>
</feature>
<evidence type="ECO:0000313" key="2">
    <source>
        <dbReference type="EMBL" id="TFY77646.1"/>
    </source>
</evidence>
<proteinExistence type="predicted"/>
<evidence type="ECO:0000313" key="3">
    <source>
        <dbReference type="Proteomes" id="UP000298061"/>
    </source>
</evidence>
<keyword evidence="3" id="KW-1185">Reference proteome</keyword>
<sequence length="107" mass="11363">MSTAQQPSQTQTSAPQPPPSSASGPPIDIPGLPQGSSGDLATQIQLGQLSQEQLLTLFKSLPSMVSNRTIFPESSKEAAETLSGLARTSASTSFLYPYNFLMHLKKI</sequence>
<dbReference type="Proteomes" id="UP000298061">
    <property type="component" value="Unassembled WGS sequence"/>
</dbReference>
<gene>
    <name evidence="2" type="ORF">EWM64_g6368</name>
</gene>
<name>A0A4Y9ZS05_9AGAM</name>
<protein>
    <submittedName>
        <fullName evidence="2">Uncharacterized protein</fullName>
    </submittedName>
</protein>
<dbReference type="AlphaFoldDB" id="A0A4Y9ZS05"/>
<organism evidence="2 3">
    <name type="scientific">Hericium alpestre</name>
    <dbReference type="NCBI Taxonomy" id="135208"/>
    <lineage>
        <taxon>Eukaryota</taxon>
        <taxon>Fungi</taxon>
        <taxon>Dikarya</taxon>
        <taxon>Basidiomycota</taxon>
        <taxon>Agaricomycotina</taxon>
        <taxon>Agaricomycetes</taxon>
        <taxon>Russulales</taxon>
        <taxon>Hericiaceae</taxon>
        <taxon>Hericium</taxon>
    </lineage>
</organism>